<feature type="transmembrane region" description="Helical" evidence="1">
    <location>
        <begin position="412"/>
        <end position="435"/>
    </location>
</feature>
<accession>A0ABX9TEX1</accession>
<dbReference type="Proteomes" id="UP000270697">
    <property type="component" value="Unassembled WGS sequence"/>
</dbReference>
<gene>
    <name evidence="2" type="ORF">ATL45_3945</name>
</gene>
<keyword evidence="1" id="KW-1133">Transmembrane helix</keyword>
<feature type="transmembrane region" description="Helical" evidence="1">
    <location>
        <begin position="334"/>
        <end position="360"/>
    </location>
</feature>
<evidence type="ECO:0000256" key="1">
    <source>
        <dbReference type="SAM" id="Phobius"/>
    </source>
</evidence>
<organism evidence="2 3">
    <name type="scientific">Saccharopolyspora antimicrobica</name>
    <dbReference type="NCBI Taxonomy" id="455193"/>
    <lineage>
        <taxon>Bacteria</taxon>
        <taxon>Bacillati</taxon>
        <taxon>Actinomycetota</taxon>
        <taxon>Actinomycetes</taxon>
        <taxon>Pseudonocardiales</taxon>
        <taxon>Pseudonocardiaceae</taxon>
        <taxon>Saccharopolyspora</taxon>
    </lineage>
</organism>
<feature type="transmembrane region" description="Helical" evidence="1">
    <location>
        <begin position="447"/>
        <end position="469"/>
    </location>
</feature>
<name>A0ABX9TEX1_9PSEU</name>
<protein>
    <submittedName>
        <fullName evidence="2">Phage-related protein</fullName>
    </submittedName>
</protein>
<keyword evidence="1" id="KW-0472">Membrane</keyword>
<feature type="transmembrane region" description="Helical" evidence="1">
    <location>
        <begin position="46"/>
        <end position="77"/>
    </location>
</feature>
<evidence type="ECO:0000313" key="2">
    <source>
        <dbReference type="EMBL" id="RKT85598.1"/>
    </source>
</evidence>
<sequence>MALTVGELVGYLRLDSSQWTRALVKARKQLGDTESGLRRFGRRSEVLATAAVRMGAFSAASSLAGSAVSGLVAGVAAASGSLLLLPALLTAGGVAFGAATLGAQGFGDALASMDDPAKFAEALEELAPAARETAIAARDLAPTWEELQQATQQELFAGTADVVRELGAKYLPILRAGLTSTAAELNEAARSAGAFALEADTIRDVEAILDNSSAAAGNLTATTRPLLQIFRDVAAAGAEFLPGLTSGLGAAAERAAAFVAEARESGQLAGWIQGGIDAVSTLSSIVGNLASVVGSIFSAMSADGGGALATLDDLTGRLAEFLASGEGSTTLGQIFAGLSAAAAGLVPALTSVVSALLTALGPVVAELGPAVGQLAAQVGATLVTAIQAAAPLLLAMATFLQQNMSWIGPLTIAVVGLAAALGPAISIVMGLVNAFKAVTLILQVLRVAMLTNPFTAIITAVVLLAVLIVSNWDTIKAYLLAAWEWIKTTAASVWNGIVSFFTETWNSITSTVSEVWNGIVSFFSGIWDRIVAVHVEMITRVRQFLSDAWQFCVDTTRNAWNSAVNAVTTGVSNVVNFVKELPGKILDALGNLGTLLWDSGRALLQGLWDGIKSAVGWVKDKISGALSSIRDLFPFSPAREGPFSGHGYTTYSGAALTRDFADSIAANGRLAVAAAHQVAGGVRSALAAPTIAAPASVAYARRAATAASAPAAATSAAPSGVGVAELREALAGMAFTLDDSGGRVMARVVNRVNAADRRR</sequence>
<dbReference type="EMBL" id="RBXX01000002">
    <property type="protein sequence ID" value="RKT85598.1"/>
    <property type="molecule type" value="Genomic_DNA"/>
</dbReference>
<dbReference type="RefSeq" id="WP_121505367.1">
    <property type="nucleotide sequence ID" value="NZ_RBXX01000002.1"/>
</dbReference>
<reference evidence="2 3" key="1">
    <citation type="submission" date="2018-10" db="EMBL/GenBank/DDBJ databases">
        <title>Sequencing the genomes of 1000 actinobacteria strains.</title>
        <authorList>
            <person name="Klenk H.-P."/>
        </authorList>
    </citation>
    <scope>NUCLEOTIDE SEQUENCE [LARGE SCALE GENOMIC DNA]</scope>
    <source>
        <strain evidence="2 3">DSM 45119</strain>
    </source>
</reference>
<evidence type="ECO:0000313" key="3">
    <source>
        <dbReference type="Proteomes" id="UP000270697"/>
    </source>
</evidence>
<feature type="transmembrane region" description="Helical" evidence="1">
    <location>
        <begin position="380"/>
        <end position="400"/>
    </location>
</feature>
<keyword evidence="3" id="KW-1185">Reference proteome</keyword>
<proteinExistence type="predicted"/>
<keyword evidence="1" id="KW-0812">Transmembrane</keyword>
<dbReference type="Gene3D" id="1.20.120.20">
    <property type="entry name" value="Apolipoprotein"/>
    <property type="match status" value="1"/>
</dbReference>
<comment type="caution">
    <text evidence="2">The sequence shown here is derived from an EMBL/GenBank/DDBJ whole genome shotgun (WGS) entry which is preliminary data.</text>
</comment>
<feature type="transmembrane region" description="Helical" evidence="1">
    <location>
        <begin position="83"/>
        <end position="103"/>
    </location>
</feature>